<protein>
    <recommendedName>
        <fullName evidence="6">ATP:glycerol 3-phosphotransferase</fullName>
    </recommendedName>
</protein>
<dbReference type="PANTHER" id="PTHR10196:SF69">
    <property type="entry name" value="GLYCEROL KINASE"/>
    <property type="match status" value="1"/>
</dbReference>
<dbReference type="SUPFAM" id="SSF53067">
    <property type="entry name" value="Actin-like ATPase domain"/>
    <property type="match status" value="2"/>
</dbReference>
<dbReference type="InterPro" id="IPR018485">
    <property type="entry name" value="FGGY_C"/>
</dbReference>
<proteinExistence type="inferred from homology"/>
<keyword evidence="4 9" id="KW-0418">Kinase</keyword>
<dbReference type="InterPro" id="IPR000577">
    <property type="entry name" value="Carb_kinase_FGGY"/>
</dbReference>
<dbReference type="Pfam" id="PF02782">
    <property type="entry name" value="FGGY_C"/>
    <property type="match status" value="1"/>
</dbReference>
<comment type="caution">
    <text evidence="9">The sequence shown here is derived from an EMBL/GenBank/DDBJ whole genome shotgun (WGS) entry which is preliminary data.</text>
</comment>
<evidence type="ECO:0000256" key="4">
    <source>
        <dbReference type="ARBA" id="ARBA00022777"/>
    </source>
</evidence>
<evidence type="ECO:0000256" key="1">
    <source>
        <dbReference type="ARBA" id="ARBA00009156"/>
    </source>
</evidence>
<sequence length="474" mass="50410">MRIAAIDQGTTSTRCLVISDDGRVEVVSSLRHTQSYPAPGHVEHDPEELLHNIRAVLAAAGSVDAIAIANQGESCLAWDAKTGEALSPVIVWQDARTAPELSAFPQSAVELSRQICGLPLDPYFSASKLSWLLKNNSRVAQAKAAGRLRLGTTDAFFLDRLAGCFRTDVATASRTGLLDLATGAWSPRLCALHGVPLDCLPAIVSVDGGFGAIEGTPVRVSIVDQQAALYGHGCRKLGDCKITFGTGAFLLAVAGDHRPSVEELVPTIGWQKQDASTVFAIEGGVYDAGATLEWARKLGLYVDHSELDGFEGPSAVRQGLVFVPALSGLAAPYWDRQAVPLFIGMDHSTERRDMVRALLEGIALLTVRLIEAVQVIAPIGHTISIDGGLSHSRYFASFLAAASGRKIRVPTIHELTAVGLAELSGIDMEAVRNDAEIFSPDGSVEAEDHDRFAGAVEIARGWRSLRNFGSTATG</sequence>
<evidence type="ECO:0000259" key="7">
    <source>
        <dbReference type="Pfam" id="PF00370"/>
    </source>
</evidence>
<evidence type="ECO:0000259" key="8">
    <source>
        <dbReference type="Pfam" id="PF02782"/>
    </source>
</evidence>
<evidence type="ECO:0000256" key="6">
    <source>
        <dbReference type="ARBA" id="ARBA00043149"/>
    </source>
</evidence>
<keyword evidence="3" id="KW-0547">Nucleotide-binding</keyword>
<dbReference type="RefSeq" id="WP_309770474.1">
    <property type="nucleotide sequence ID" value="NZ_JAVIZC010000001.1"/>
</dbReference>
<dbReference type="Gene3D" id="3.30.420.40">
    <property type="match status" value="2"/>
</dbReference>
<evidence type="ECO:0000256" key="2">
    <source>
        <dbReference type="ARBA" id="ARBA00022679"/>
    </source>
</evidence>
<dbReference type="GO" id="GO:0005829">
    <property type="term" value="C:cytosol"/>
    <property type="evidence" value="ECO:0007669"/>
    <property type="project" value="TreeGrafter"/>
</dbReference>
<dbReference type="Pfam" id="PF00370">
    <property type="entry name" value="FGGY_N"/>
    <property type="match status" value="1"/>
</dbReference>
<dbReference type="PANTHER" id="PTHR10196">
    <property type="entry name" value="SUGAR KINASE"/>
    <property type="match status" value="1"/>
</dbReference>
<feature type="domain" description="Carbohydrate kinase FGGY N-terminal" evidence="7">
    <location>
        <begin position="4"/>
        <end position="213"/>
    </location>
</feature>
<keyword evidence="5" id="KW-0067">ATP-binding</keyword>
<dbReference type="AlphaFoldDB" id="A0AAJ2BL79"/>
<dbReference type="InterPro" id="IPR018483">
    <property type="entry name" value="Carb_kinase_FGGY_CS"/>
</dbReference>
<reference evidence="9" key="1">
    <citation type="submission" date="2023-08" db="EMBL/GenBank/DDBJ databases">
        <title>Functional and genomic diversity of the sorghum phyllosphere microbiome.</title>
        <authorList>
            <person name="Shade A."/>
        </authorList>
    </citation>
    <scope>NUCLEOTIDE SEQUENCE</scope>
    <source>
        <strain evidence="9">SORGH_AS_0974</strain>
    </source>
</reference>
<evidence type="ECO:0000256" key="3">
    <source>
        <dbReference type="ARBA" id="ARBA00022741"/>
    </source>
</evidence>
<dbReference type="GO" id="GO:0019563">
    <property type="term" value="P:glycerol catabolic process"/>
    <property type="evidence" value="ECO:0007669"/>
    <property type="project" value="TreeGrafter"/>
</dbReference>
<accession>A0AAJ2BL79</accession>
<dbReference type="GO" id="GO:0005524">
    <property type="term" value="F:ATP binding"/>
    <property type="evidence" value="ECO:0007669"/>
    <property type="project" value="UniProtKB-KW"/>
</dbReference>
<comment type="similarity">
    <text evidence="1">Belongs to the FGGY kinase family.</text>
</comment>
<dbReference type="InterPro" id="IPR043129">
    <property type="entry name" value="ATPase_NBD"/>
</dbReference>
<dbReference type="Proteomes" id="UP001255601">
    <property type="component" value="Unassembled WGS sequence"/>
</dbReference>
<keyword evidence="2 9" id="KW-0808">Transferase</keyword>
<evidence type="ECO:0000313" key="9">
    <source>
        <dbReference type="EMBL" id="MDR6101630.1"/>
    </source>
</evidence>
<dbReference type="EMBL" id="JAVIZC010000001">
    <property type="protein sequence ID" value="MDR6101630.1"/>
    <property type="molecule type" value="Genomic_DNA"/>
</dbReference>
<dbReference type="GO" id="GO:0004370">
    <property type="term" value="F:glycerol kinase activity"/>
    <property type="evidence" value="ECO:0007669"/>
    <property type="project" value="TreeGrafter"/>
</dbReference>
<dbReference type="InterPro" id="IPR018484">
    <property type="entry name" value="FGGY_N"/>
</dbReference>
<gene>
    <name evidence="9" type="ORF">QE369_001808</name>
</gene>
<evidence type="ECO:0000256" key="5">
    <source>
        <dbReference type="ARBA" id="ARBA00022840"/>
    </source>
</evidence>
<evidence type="ECO:0000313" key="10">
    <source>
        <dbReference type="Proteomes" id="UP001255601"/>
    </source>
</evidence>
<dbReference type="PIRSF" id="PIRSF000538">
    <property type="entry name" value="GlpK"/>
    <property type="match status" value="1"/>
</dbReference>
<name>A0AAJ2BL79_9HYPH</name>
<organism evidence="9 10">
    <name type="scientific">Agrobacterium larrymoorei</name>
    <dbReference type="NCBI Taxonomy" id="160699"/>
    <lineage>
        <taxon>Bacteria</taxon>
        <taxon>Pseudomonadati</taxon>
        <taxon>Pseudomonadota</taxon>
        <taxon>Alphaproteobacteria</taxon>
        <taxon>Hyphomicrobiales</taxon>
        <taxon>Rhizobiaceae</taxon>
        <taxon>Rhizobium/Agrobacterium group</taxon>
        <taxon>Agrobacterium</taxon>
    </lineage>
</organism>
<dbReference type="PROSITE" id="PS00933">
    <property type="entry name" value="FGGY_KINASES_1"/>
    <property type="match status" value="1"/>
</dbReference>
<feature type="domain" description="Carbohydrate kinase FGGY C-terminal" evidence="8">
    <location>
        <begin position="241"/>
        <end position="423"/>
    </location>
</feature>